<dbReference type="InterPro" id="IPR051280">
    <property type="entry name" value="Cl-channel/antiporter"/>
</dbReference>
<evidence type="ECO:0000256" key="3">
    <source>
        <dbReference type="ARBA" id="ARBA00022692"/>
    </source>
</evidence>
<feature type="transmembrane region" description="Helical" evidence="11">
    <location>
        <begin position="466"/>
        <end position="486"/>
    </location>
</feature>
<dbReference type="FunFam" id="3.10.580.10:FF:000018">
    <property type="entry name" value="Chloride channel protein"/>
    <property type="match status" value="1"/>
</dbReference>
<dbReference type="PANTHER" id="PTHR11689:SF136">
    <property type="entry name" value="H(+)_CL(-) EXCHANGE TRANSPORTER 7"/>
    <property type="match status" value="1"/>
</dbReference>
<feature type="region of interest" description="Disordered" evidence="12">
    <location>
        <begin position="1"/>
        <end position="43"/>
    </location>
</feature>
<name>A0A8D3CGB1_SCOMX</name>
<dbReference type="InterPro" id="IPR002249">
    <property type="entry name" value="CIC-7"/>
</dbReference>
<dbReference type="Pfam" id="PF00571">
    <property type="entry name" value="CBS"/>
    <property type="match status" value="1"/>
</dbReference>
<dbReference type="Gene3D" id="3.10.580.10">
    <property type="entry name" value="CBS-domain"/>
    <property type="match status" value="1"/>
</dbReference>
<feature type="transmembrane region" description="Helical" evidence="11">
    <location>
        <begin position="526"/>
        <end position="550"/>
    </location>
</feature>
<keyword evidence="2 11" id="KW-0813">Transport</keyword>
<dbReference type="PROSITE" id="PS51371">
    <property type="entry name" value="CBS"/>
    <property type="match status" value="1"/>
</dbReference>
<feature type="transmembrane region" description="Helical" evidence="11">
    <location>
        <begin position="556"/>
        <end position="577"/>
    </location>
</feature>
<feature type="domain" description="CBS" evidence="13">
    <location>
        <begin position="721"/>
        <end position="779"/>
    </location>
</feature>
<dbReference type="PANTHER" id="PTHR11689">
    <property type="entry name" value="CHLORIDE CHANNEL PROTEIN CLC FAMILY MEMBER"/>
    <property type="match status" value="1"/>
</dbReference>
<dbReference type="GO" id="GO:0005254">
    <property type="term" value="F:chloride channel activity"/>
    <property type="evidence" value="ECO:0007669"/>
    <property type="project" value="UniProtKB-UniRule"/>
</dbReference>
<dbReference type="Gene3D" id="1.10.3080.10">
    <property type="entry name" value="Clc chloride channel"/>
    <property type="match status" value="1"/>
</dbReference>
<evidence type="ECO:0000256" key="10">
    <source>
        <dbReference type="PROSITE-ProRule" id="PRU00703"/>
    </source>
</evidence>
<comment type="similarity">
    <text evidence="11">Belongs to the chloride channel (TC 2.A.49) family.</text>
</comment>
<dbReference type="Proteomes" id="UP000694558">
    <property type="component" value="Chromosome 19"/>
</dbReference>
<dbReference type="AlphaFoldDB" id="A0A8D3CGB1"/>
<feature type="transmembrane region" description="Helical" evidence="11">
    <location>
        <begin position="299"/>
        <end position="321"/>
    </location>
</feature>
<dbReference type="Ensembl" id="ENSSMAT00000061563.1">
    <property type="protein sequence ID" value="ENSSMAP00000046319.1"/>
    <property type="gene ID" value="ENSSMAG00000008070.2"/>
</dbReference>
<evidence type="ECO:0000256" key="4">
    <source>
        <dbReference type="ARBA" id="ARBA00022737"/>
    </source>
</evidence>
<evidence type="ECO:0000256" key="9">
    <source>
        <dbReference type="ARBA" id="ARBA00023214"/>
    </source>
</evidence>
<evidence type="ECO:0000256" key="8">
    <source>
        <dbReference type="ARBA" id="ARBA00023136"/>
    </source>
</evidence>
<evidence type="ECO:0000256" key="6">
    <source>
        <dbReference type="ARBA" id="ARBA00023065"/>
    </source>
</evidence>
<keyword evidence="8 11" id="KW-0472">Membrane</keyword>
<evidence type="ECO:0000256" key="7">
    <source>
        <dbReference type="ARBA" id="ARBA00023122"/>
    </source>
</evidence>
<keyword evidence="3 11" id="KW-0812">Transmembrane</keyword>
<dbReference type="SUPFAM" id="SSF81340">
    <property type="entry name" value="Clc chloride channel"/>
    <property type="match status" value="1"/>
</dbReference>
<evidence type="ECO:0000259" key="13">
    <source>
        <dbReference type="PROSITE" id="PS51371"/>
    </source>
</evidence>
<dbReference type="InterPro" id="IPR000644">
    <property type="entry name" value="CBS_dom"/>
</dbReference>
<feature type="transmembrane region" description="Helical" evidence="11">
    <location>
        <begin position="492"/>
        <end position="514"/>
    </location>
</feature>
<dbReference type="GeneTree" id="ENSGT00940000158458"/>
<feature type="transmembrane region" description="Helical" evidence="11">
    <location>
        <begin position="264"/>
        <end position="287"/>
    </location>
</feature>
<keyword evidence="5 11" id="KW-1133">Transmembrane helix</keyword>
<comment type="subcellular location">
    <subcellularLocation>
        <location evidence="1 11">Membrane</location>
        <topology evidence="1 11">Multi-pass membrane protein</topology>
    </subcellularLocation>
</comment>
<dbReference type="CDD" id="cd04591">
    <property type="entry name" value="CBS_pair_voltage-gated_CLC_euk_bac"/>
    <property type="match status" value="1"/>
</dbReference>
<evidence type="ECO:0000256" key="1">
    <source>
        <dbReference type="ARBA" id="ARBA00004141"/>
    </source>
</evidence>
<evidence type="ECO:0000313" key="14">
    <source>
        <dbReference type="Ensembl" id="ENSSMAP00000046319.1"/>
    </source>
</evidence>
<dbReference type="CDD" id="cd03685">
    <property type="entry name" value="ClC_6_like"/>
    <property type="match status" value="1"/>
</dbReference>
<feature type="transmembrane region" description="Helical" evidence="11">
    <location>
        <begin position="353"/>
        <end position="376"/>
    </location>
</feature>
<dbReference type="Pfam" id="PF00654">
    <property type="entry name" value="Voltage_CLC"/>
    <property type="match status" value="1"/>
</dbReference>
<evidence type="ECO:0000256" key="5">
    <source>
        <dbReference type="ARBA" id="ARBA00022989"/>
    </source>
</evidence>
<keyword evidence="9 11" id="KW-0868">Chloride</keyword>
<evidence type="ECO:0000313" key="15">
    <source>
        <dbReference type="Proteomes" id="UP000694558"/>
    </source>
</evidence>
<evidence type="ECO:0000256" key="12">
    <source>
        <dbReference type="SAM" id="MobiDB-lite"/>
    </source>
</evidence>
<feature type="transmembrane region" description="Helical" evidence="11">
    <location>
        <begin position="388"/>
        <end position="411"/>
    </location>
</feature>
<dbReference type="SUPFAM" id="SSF54631">
    <property type="entry name" value="CBS-domain pair"/>
    <property type="match status" value="1"/>
</dbReference>
<feature type="compositionally biased region" description="Polar residues" evidence="12">
    <location>
        <begin position="1"/>
        <end position="12"/>
    </location>
</feature>
<evidence type="ECO:0000256" key="11">
    <source>
        <dbReference type="RuleBase" id="RU361221"/>
    </source>
</evidence>
<dbReference type="InterPro" id="IPR001807">
    <property type="entry name" value="ClC"/>
</dbReference>
<feature type="transmembrane region" description="Helical" evidence="11">
    <location>
        <begin position="160"/>
        <end position="188"/>
    </location>
</feature>
<dbReference type="GO" id="GO:0005765">
    <property type="term" value="C:lysosomal membrane"/>
    <property type="evidence" value="ECO:0007669"/>
    <property type="project" value="TreeGrafter"/>
</dbReference>
<evidence type="ECO:0000256" key="2">
    <source>
        <dbReference type="ARBA" id="ARBA00022448"/>
    </source>
</evidence>
<keyword evidence="4" id="KW-0677">Repeat</keyword>
<accession>A0A8D3CGB1</accession>
<gene>
    <name evidence="14" type="primary">clcn7</name>
</gene>
<feature type="transmembrane region" description="Helical" evidence="11">
    <location>
        <begin position="115"/>
        <end position="139"/>
    </location>
</feature>
<dbReference type="InterPro" id="IPR046342">
    <property type="entry name" value="CBS_dom_sf"/>
</dbReference>
<keyword evidence="7 10" id="KW-0129">CBS domain</keyword>
<dbReference type="GO" id="GO:0062158">
    <property type="term" value="F:chloride:proton antiporter activity"/>
    <property type="evidence" value="ECO:0007669"/>
    <property type="project" value="InterPro"/>
</dbReference>
<organism evidence="14 15">
    <name type="scientific">Scophthalmus maximus</name>
    <name type="common">Turbot</name>
    <name type="synonym">Psetta maxima</name>
    <dbReference type="NCBI Taxonomy" id="52904"/>
    <lineage>
        <taxon>Eukaryota</taxon>
        <taxon>Metazoa</taxon>
        <taxon>Chordata</taxon>
        <taxon>Craniata</taxon>
        <taxon>Vertebrata</taxon>
        <taxon>Euteleostomi</taxon>
        <taxon>Actinopterygii</taxon>
        <taxon>Neopterygii</taxon>
        <taxon>Teleostei</taxon>
        <taxon>Neoteleostei</taxon>
        <taxon>Acanthomorphata</taxon>
        <taxon>Carangaria</taxon>
        <taxon>Pleuronectiformes</taxon>
        <taxon>Pleuronectoidei</taxon>
        <taxon>Scophthalmidae</taxon>
        <taxon>Scophthalmus</taxon>
    </lineage>
</organism>
<proteinExistence type="inferred from homology"/>
<protein>
    <recommendedName>
        <fullName evidence="11">Chloride channel protein</fullName>
    </recommendedName>
</protein>
<dbReference type="PRINTS" id="PR01118">
    <property type="entry name" value="CLCHANNEL7"/>
</dbReference>
<dbReference type="InterPro" id="IPR014743">
    <property type="entry name" value="Cl-channel_core"/>
</dbReference>
<keyword evidence="6 11" id="KW-0406">Ion transport</keyword>
<dbReference type="PRINTS" id="PR00762">
    <property type="entry name" value="CLCHANNEL"/>
</dbReference>
<dbReference type="SMART" id="SM00116">
    <property type="entry name" value="CBS"/>
    <property type="match status" value="2"/>
</dbReference>
<sequence length="785" mass="87307">MANITKKVSWSSRTDESGTPGEGTPLLNGSERASHSRQLSEEDSLFQIGRLSTVDLEEEITSDEDSQRGRLKEIPHNEKLLSLKYESLDYDNIENQLFLEEERRMSYMGFRCLEISRWVVCGLIGFLTGLIACFIDIAVEELAGIKYQVVKENIEKFTEVGGLSISLLLWAVLNSAIVMMGAIIVAFFEPIAAGSGIPQIKCYLNGIKIPRVVRLKVNARTHEGPMIHSGAVVAAGVSQGRSTSLKRDFKIFEYFRRDTEKRDFVSAGAAAGVSAAFGAPVGGVLFSLEEGASFWNQMLTWRIFFASMISTFTLNFFLSVYHKNPGDLSNPGLINFGRFQSDVRNFYCISCDFFIPAGLLVSGLLGALFNILNYWLTIFRIRYVHRPCLQVMEAMLVAAVTATVSFTMIYFSNDCQPLGPEHSEEYPLQLFCADGEYNSMATAFFNTPERSVRSLFHNQPGSYNPLTLGLFTLTYFFLACWTYGLAVSAGVFIPSLLIGAAWGRLCGILLASIPSNGSIWADPGKYALIGAAAQLGGIVRMTLSLTVIMVEATGNVTYGLPIMLVLMTAKIVGDYFVEGLYDIHIKLQSVPFLHWDAPATSHWLTAREVMSSQVTCLNRIEKVGTIVDTLSNTSTNHNGFPVVVQVSGSDEPAKLCGLILRSQLIVLLKHKVFVELARSRLTHRKLQLKDFRDAYPRFPPIQSIHVSQDERECMMDLTEFMNATPYTVPQETSLPRVFKLFRALGLRHLVVVDDVNRVVGLVTRKDLARYHLGKHGLEELQLAQT</sequence>
<reference evidence="14" key="2">
    <citation type="submission" date="2025-08" db="UniProtKB">
        <authorList>
            <consortium name="Ensembl"/>
        </authorList>
    </citation>
    <scope>IDENTIFICATION</scope>
</reference>
<reference evidence="14" key="1">
    <citation type="submission" date="2023-05" db="EMBL/GenBank/DDBJ databases">
        <title>High-quality long-read genome of Scophthalmus maximus.</title>
        <authorList>
            <person name="Lien S."/>
            <person name="Martinez P."/>
        </authorList>
    </citation>
    <scope>NUCLEOTIDE SEQUENCE [LARGE SCALE GENOMIC DNA]</scope>
</reference>